<dbReference type="RefSeq" id="WP_052108972.1">
    <property type="nucleotide sequence ID" value="NZ_CCSE01000001.1"/>
</dbReference>
<proteinExistence type="predicted"/>
<dbReference type="AlphaFoldDB" id="A0A078MFW1"/>
<evidence type="ECO:0000313" key="4">
    <source>
        <dbReference type="Proteomes" id="UP000044136"/>
    </source>
</evidence>
<organism evidence="3 4">
    <name type="scientific">Jeotgalicoccus saudimassiliensis</name>
    <dbReference type="NCBI Taxonomy" id="1461582"/>
    <lineage>
        <taxon>Bacteria</taxon>
        <taxon>Bacillati</taxon>
        <taxon>Bacillota</taxon>
        <taxon>Bacilli</taxon>
        <taxon>Bacillales</taxon>
        <taxon>Staphylococcaceae</taxon>
        <taxon>Jeotgalicoccus</taxon>
    </lineage>
</organism>
<accession>A0A078MFW1</accession>
<dbReference type="InterPro" id="IPR002509">
    <property type="entry name" value="NODB_dom"/>
</dbReference>
<dbReference type="InterPro" id="IPR011330">
    <property type="entry name" value="Glyco_hydro/deAcase_b/a-brl"/>
</dbReference>
<feature type="chain" id="PRO_5001741985" evidence="1">
    <location>
        <begin position="22"/>
        <end position="372"/>
    </location>
</feature>
<sequence length="372" mass="40467">MKRYIISALFIAAVFALGACGSPEGKVLSNIETFEEDTAPALTEAIQSIIDREAEMTVLFNEAVTDEELADFKDSKSPLYENLKERKDLAAGLSETEEELTGMSEEFVSADVSESEELTKEQTQKLADSAEQLEKSIKSIREGYADISSAETSFFEALGGGDADYNTMRDGMDEINTLHDEVKGHYGAVNEQLQAFESAGNEVKYALGEETQGEGAVQSDSDAAAEGETELLYTVDPGTSQIVPSSDNADPAAVLITIDDAPDESAVEMAHTLKELDAPAIFFVNGMLIESGEGQEKLKEIYELGFEIGNHTYNHFNLQQLTPEDTALEIVDTNDLIEEVTGERPVFFRAPFGVNSEASIEIAEEEGMTVMN</sequence>
<dbReference type="PROSITE" id="PS51257">
    <property type="entry name" value="PROKAR_LIPOPROTEIN"/>
    <property type="match status" value="1"/>
</dbReference>
<dbReference type="Gene3D" id="1.20.120.570">
    <property type="entry name" value="YkyA-like"/>
    <property type="match status" value="1"/>
</dbReference>
<dbReference type="SUPFAM" id="SSF88713">
    <property type="entry name" value="Glycoside hydrolase/deacetylase"/>
    <property type="match status" value="1"/>
</dbReference>
<dbReference type="Pfam" id="PF01522">
    <property type="entry name" value="Polysacc_deac_1"/>
    <property type="match status" value="1"/>
</dbReference>
<evidence type="ECO:0000313" key="3">
    <source>
        <dbReference type="EMBL" id="CEA03591.1"/>
    </source>
</evidence>
<dbReference type="HOGENOM" id="CLU_743505_0_0_9"/>
<keyword evidence="1" id="KW-0732">Signal</keyword>
<dbReference type="Proteomes" id="UP000044136">
    <property type="component" value="Unassembled WGS sequence"/>
</dbReference>
<dbReference type="InterPro" id="IPR036785">
    <property type="entry name" value="YkyA-like_sf"/>
</dbReference>
<dbReference type="CDD" id="cd10917">
    <property type="entry name" value="CE4_NodB_like_6s_7s"/>
    <property type="match status" value="1"/>
</dbReference>
<dbReference type="PROSITE" id="PS51677">
    <property type="entry name" value="NODB"/>
    <property type="match status" value="1"/>
</dbReference>
<gene>
    <name evidence="3" type="primary">pdaC_2</name>
    <name evidence="3" type="ORF">BN1048_02140</name>
</gene>
<evidence type="ECO:0000256" key="1">
    <source>
        <dbReference type="SAM" id="SignalP"/>
    </source>
</evidence>
<dbReference type="eggNOG" id="COG0726">
    <property type="taxonomic scope" value="Bacteria"/>
</dbReference>
<dbReference type="STRING" id="1461582.BN1048_02140"/>
<dbReference type="Pfam" id="PF10368">
    <property type="entry name" value="YkyA"/>
    <property type="match status" value="1"/>
</dbReference>
<dbReference type="InterPro" id="IPR050248">
    <property type="entry name" value="Polysacc_deacetylase_ArnD"/>
</dbReference>
<keyword evidence="4" id="KW-1185">Reference proteome</keyword>
<feature type="domain" description="NodB homology" evidence="2">
    <location>
        <begin position="252"/>
        <end position="372"/>
    </location>
</feature>
<evidence type="ECO:0000259" key="2">
    <source>
        <dbReference type="PROSITE" id="PS51677"/>
    </source>
</evidence>
<dbReference type="InterPro" id="IPR019454">
    <property type="entry name" value="Lipoprot_YkyA-like"/>
</dbReference>
<dbReference type="PANTHER" id="PTHR10587">
    <property type="entry name" value="GLYCOSYL TRANSFERASE-RELATED"/>
    <property type="match status" value="1"/>
</dbReference>
<dbReference type="GO" id="GO:0016810">
    <property type="term" value="F:hydrolase activity, acting on carbon-nitrogen (but not peptide) bonds"/>
    <property type="evidence" value="ECO:0007669"/>
    <property type="project" value="InterPro"/>
</dbReference>
<feature type="signal peptide" evidence="1">
    <location>
        <begin position="1"/>
        <end position="21"/>
    </location>
</feature>
<name>A0A078MFW1_9STAP</name>
<dbReference type="Gene3D" id="3.20.20.370">
    <property type="entry name" value="Glycoside hydrolase/deacetylase"/>
    <property type="match status" value="1"/>
</dbReference>
<reference evidence="3 4" key="1">
    <citation type="submission" date="2014-07" db="EMBL/GenBank/DDBJ databases">
        <authorList>
            <person name="Urmite Genomes Urmite Genomes"/>
        </authorList>
    </citation>
    <scope>NUCLEOTIDE SEQUENCE [LARGE SCALE GENOMIC DNA]</scope>
    <source>
        <strain evidence="3 4">13MG44_air</strain>
    </source>
</reference>
<protein>
    <submittedName>
        <fullName evidence="3">Peptidoglycan-N-acetylmuramic acid deacetylase PdaC</fullName>
    </submittedName>
</protein>
<dbReference type="GO" id="GO:0005975">
    <property type="term" value="P:carbohydrate metabolic process"/>
    <property type="evidence" value="ECO:0007669"/>
    <property type="project" value="InterPro"/>
</dbReference>
<dbReference type="EMBL" id="CCSE01000001">
    <property type="protein sequence ID" value="CEA03591.1"/>
    <property type="molecule type" value="Genomic_DNA"/>
</dbReference>